<reference evidence="1" key="1">
    <citation type="journal article" date="2022" name="bioRxiv">
        <title>Sequencing and chromosome-scale assembly of the giantPleurodeles waltlgenome.</title>
        <authorList>
            <person name="Brown T."/>
            <person name="Elewa A."/>
            <person name="Iarovenko S."/>
            <person name="Subramanian E."/>
            <person name="Araus A.J."/>
            <person name="Petzold A."/>
            <person name="Susuki M."/>
            <person name="Suzuki K.-i.T."/>
            <person name="Hayashi T."/>
            <person name="Toyoda A."/>
            <person name="Oliveira C."/>
            <person name="Osipova E."/>
            <person name="Leigh N.D."/>
            <person name="Simon A."/>
            <person name="Yun M.H."/>
        </authorList>
    </citation>
    <scope>NUCLEOTIDE SEQUENCE</scope>
    <source>
        <strain evidence="1">20211129_DDA</strain>
        <tissue evidence="1">Liver</tissue>
    </source>
</reference>
<name>A0AAV7TGZ6_PLEWA</name>
<comment type="caution">
    <text evidence="1">The sequence shown here is derived from an EMBL/GenBank/DDBJ whole genome shotgun (WGS) entry which is preliminary data.</text>
</comment>
<accession>A0AAV7TGZ6</accession>
<evidence type="ECO:0000313" key="1">
    <source>
        <dbReference type="EMBL" id="KAJ1175566.1"/>
    </source>
</evidence>
<keyword evidence="2" id="KW-1185">Reference proteome</keyword>
<dbReference type="EMBL" id="JANPWB010000006">
    <property type="protein sequence ID" value="KAJ1175566.1"/>
    <property type="molecule type" value="Genomic_DNA"/>
</dbReference>
<protein>
    <submittedName>
        <fullName evidence="1">Uncharacterized protein</fullName>
    </submittedName>
</protein>
<proteinExistence type="predicted"/>
<dbReference type="AlphaFoldDB" id="A0AAV7TGZ6"/>
<gene>
    <name evidence="1" type="ORF">NDU88_000853</name>
</gene>
<dbReference type="Proteomes" id="UP001066276">
    <property type="component" value="Chromosome 3_2"/>
</dbReference>
<organism evidence="1 2">
    <name type="scientific">Pleurodeles waltl</name>
    <name type="common">Iberian ribbed newt</name>
    <dbReference type="NCBI Taxonomy" id="8319"/>
    <lineage>
        <taxon>Eukaryota</taxon>
        <taxon>Metazoa</taxon>
        <taxon>Chordata</taxon>
        <taxon>Craniata</taxon>
        <taxon>Vertebrata</taxon>
        <taxon>Euteleostomi</taxon>
        <taxon>Amphibia</taxon>
        <taxon>Batrachia</taxon>
        <taxon>Caudata</taxon>
        <taxon>Salamandroidea</taxon>
        <taxon>Salamandridae</taxon>
        <taxon>Pleurodelinae</taxon>
        <taxon>Pleurodeles</taxon>
    </lineage>
</organism>
<sequence length="76" mass="8296">MSAAPPLLEQLRCCLEPTGTEDGEQEIGNLPHLWSGGVFYLKGDMPLRRLHDHVLVRVGTPTAGTAARESGGNWER</sequence>
<evidence type="ECO:0000313" key="2">
    <source>
        <dbReference type="Proteomes" id="UP001066276"/>
    </source>
</evidence>